<dbReference type="KEGG" id="rru:Rru_A3133"/>
<proteinExistence type="predicted"/>
<keyword evidence="2" id="KW-0472">Membrane</keyword>
<evidence type="ECO:0000313" key="4">
    <source>
        <dbReference type="Proteomes" id="UP000001929"/>
    </source>
</evidence>
<gene>
    <name evidence="3" type="ordered locus">Rru_A3133</name>
</gene>
<dbReference type="PATRIC" id="fig|269796.9.peg.3246"/>
<keyword evidence="2" id="KW-0812">Transmembrane</keyword>
<dbReference type="STRING" id="269796.Rru_A3133"/>
<dbReference type="RefSeq" id="WP_011390881.1">
    <property type="nucleotide sequence ID" value="NC_007643.1"/>
</dbReference>
<dbReference type="EnsemblBacteria" id="ABC23928">
    <property type="protein sequence ID" value="ABC23928"/>
    <property type="gene ID" value="Rru_A3133"/>
</dbReference>
<dbReference type="Proteomes" id="UP000001929">
    <property type="component" value="Chromosome"/>
</dbReference>
<keyword evidence="4" id="KW-1185">Reference proteome</keyword>
<feature type="transmembrane region" description="Helical" evidence="2">
    <location>
        <begin position="5"/>
        <end position="21"/>
    </location>
</feature>
<dbReference type="AlphaFoldDB" id="Q2RPL7"/>
<reference evidence="3 4" key="1">
    <citation type="journal article" date="2011" name="Stand. Genomic Sci.">
        <title>Complete genome sequence of Rhodospirillum rubrum type strain (S1).</title>
        <authorList>
            <person name="Munk A.C."/>
            <person name="Copeland A."/>
            <person name="Lucas S."/>
            <person name="Lapidus A."/>
            <person name="Del Rio T.G."/>
            <person name="Barry K."/>
            <person name="Detter J.C."/>
            <person name="Hammon N."/>
            <person name="Israni S."/>
            <person name="Pitluck S."/>
            <person name="Brettin T."/>
            <person name="Bruce D."/>
            <person name="Han C."/>
            <person name="Tapia R."/>
            <person name="Gilna P."/>
            <person name="Schmutz J."/>
            <person name="Larimer F."/>
            <person name="Land M."/>
            <person name="Kyrpides N.C."/>
            <person name="Mavromatis K."/>
            <person name="Richardson P."/>
            <person name="Rohde M."/>
            <person name="Goker M."/>
            <person name="Klenk H.P."/>
            <person name="Zhang Y."/>
            <person name="Roberts G.P."/>
            <person name="Reslewic S."/>
            <person name="Schwartz D.C."/>
        </authorList>
    </citation>
    <scope>NUCLEOTIDE SEQUENCE [LARGE SCALE GENOMIC DNA]</scope>
    <source>
        <strain evidence="4">ATCC 11170 / ATH 1.1.1 / DSM 467 / LMG 4362 / NCIMB 8255 / S1</strain>
    </source>
</reference>
<feature type="compositionally biased region" description="Basic and acidic residues" evidence="1">
    <location>
        <begin position="41"/>
        <end position="53"/>
    </location>
</feature>
<organism evidence="3 4">
    <name type="scientific">Rhodospirillum rubrum (strain ATCC 11170 / ATH 1.1.1 / DSM 467 / LMG 4362 / NCIMB 8255 / S1)</name>
    <dbReference type="NCBI Taxonomy" id="269796"/>
    <lineage>
        <taxon>Bacteria</taxon>
        <taxon>Pseudomonadati</taxon>
        <taxon>Pseudomonadota</taxon>
        <taxon>Alphaproteobacteria</taxon>
        <taxon>Rhodospirillales</taxon>
        <taxon>Rhodospirillaceae</taxon>
        <taxon>Rhodospirillum</taxon>
    </lineage>
</organism>
<protein>
    <submittedName>
        <fullName evidence="3">Uncharacterized protein</fullName>
    </submittedName>
</protein>
<keyword evidence="2" id="KW-1133">Transmembrane helix</keyword>
<dbReference type="HOGENOM" id="CLU_2737429_0_0_5"/>
<dbReference type="EMBL" id="CP000230">
    <property type="protein sequence ID" value="ABC23928.1"/>
    <property type="molecule type" value="Genomic_DNA"/>
</dbReference>
<evidence type="ECO:0000256" key="1">
    <source>
        <dbReference type="SAM" id="MobiDB-lite"/>
    </source>
</evidence>
<accession>Q2RPL7</accession>
<name>Q2RPL7_RHORT</name>
<sequence>MFSIFFLIALMAIVYIVYWAVKNDGAPTPGDETGLLRMRAVDEPSADRDDKPRSLPPRRPTRPGAGGVGHP</sequence>
<feature type="region of interest" description="Disordered" evidence="1">
    <location>
        <begin position="41"/>
        <end position="71"/>
    </location>
</feature>
<evidence type="ECO:0000313" key="3">
    <source>
        <dbReference type="EMBL" id="ABC23928.1"/>
    </source>
</evidence>
<evidence type="ECO:0000256" key="2">
    <source>
        <dbReference type="SAM" id="Phobius"/>
    </source>
</evidence>